<sequence>MPSGLKGTLIVMKVHAATLKPIGDLSHRYGSTSTLSDSGPSKLAPRRHESPHTLSANNNLTKRRQLSTSCFMLTYSASVLAFDQASAAHYPRGRVANRRPQPTRCAARLARMIHFSNTIAIARLLLASEGVFGIERLNSMGRSCKTAVIPPMTLAQPGRKDTMTSSAIGTCATTTAAVGVDEARPGSIASGGHPMRAHPAAERI</sequence>
<organism evidence="2 3">
    <name type="scientific">Lophiostoma macrostomum CBS 122681</name>
    <dbReference type="NCBI Taxonomy" id="1314788"/>
    <lineage>
        <taxon>Eukaryota</taxon>
        <taxon>Fungi</taxon>
        <taxon>Dikarya</taxon>
        <taxon>Ascomycota</taxon>
        <taxon>Pezizomycotina</taxon>
        <taxon>Dothideomycetes</taxon>
        <taxon>Pleosporomycetidae</taxon>
        <taxon>Pleosporales</taxon>
        <taxon>Lophiostomataceae</taxon>
        <taxon>Lophiostoma</taxon>
    </lineage>
</organism>
<feature type="region of interest" description="Disordered" evidence="1">
    <location>
        <begin position="183"/>
        <end position="204"/>
    </location>
</feature>
<evidence type="ECO:0000256" key="1">
    <source>
        <dbReference type="SAM" id="MobiDB-lite"/>
    </source>
</evidence>
<protein>
    <submittedName>
        <fullName evidence="2">Uncharacterized protein</fullName>
    </submittedName>
</protein>
<proteinExistence type="predicted"/>
<accession>A0A6A6T932</accession>
<reference evidence="2" key="1">
    <citation type="journal article" date="2020" name="Stud. Mycol.">
        <title>101 Dothideomycetes genomes: a test case for predicting lifestyles and emergence of pathogens.</title>
        <authorList>
            <person name="Haridas S."/>
            <person name="Albert R."/>
            <person name="Binder M."/>
            <person name="Bloem J."/>
            <person name="Labutti K."/>
            <person name="Salamov A."/>
            <person name="Andreopoulos B."/>
            <person name="Baker S."/>
            <person name="Barry K."/>
            <person name="Bills G."/>
            <person name="Bluhm B."/>
            <person name="Cannon C."/>
            <person name="Castanera R."/>
            <person name="Culley D."/>
            <person name="Daum C."/>
            <person name="Ezra D."/>
            <person name="Gonzalez J."/>
            <person name="Henrissat B."/>
            <person name="Kuo A."/>
            <person name="Liang C."/>
            <person name="Lipzen A."/>
            <person name="Lutzoni F."/>
            <person name="Magnuson J."/>
            <person name="Mondo S."/>
            <person name="Nolan M."/>
            <person name="Ohm R."/>
            <person name="Pangilinan J."/>
            <person name="Park H.-J."/>
            <person name="Ramirez L."/>
            <person name="Alfaro M."/>
            <person name="Sun H."/>
            <person name="Tritt A."/>
            <person name="Yoshinaga Y."/>
            <person name="Zwiers L.-H."/>
            <person name="Turgeon B."/>
            <person name="Goodwin S."/>
            <person name="Spatafora J."/>
            <person name="Crous P."/>
            <person name="Grigoriev I."/>
        </authorList>
    </citation>
    <scope>NUCLEOTIDE SEQUENCE</scope>
    <source>
        <strain evidence="2">CBS 122681</strain>
    </source>
</reference>
<gene>
    <name evidence="2" type="ORF">K491DRAFT_679175</name>
</gene>
<dbReference type="EMBL" id="MU004354">
    <property type="protein sequence ID" value="KAF2655084.1"/>
    <property type="molecule type" value="Genomic_DNA"/>
</dbReference>
<feature type="compositionally biased region" description="Polar residues" evidence="1">
    <location>
        <begin position="30"/>
        <end position="39"/>
    </location>
</feature>
<dbReference type="Proteomes" id="UP000799324">
    <property type="component" value="Unassembled WGS sequence"/>
</dbReference>
<keyword evidence="3" id="KW-1185">Reference proteome</keyword>
<evidence type="ECO:0000313" key="3">
    <source>
        <dbReference type="Proteomes" id="UP000799324"/>
    </source>
</evidence>
<feature type="region of interest" description="Disordered" evidence="1">
    <location>
        <begin position="30"/>
        <end position="59"/>
    </location>
</feature>
<dbReference type="AlphaFoldDB" id="A0A6A6T932"/>
<name>A0A6A6T932_9PLEO</name>
<evidence type="ECO:0000313" key="2">
    <source>
        <dbReference type="EMBL" id="KAF2655084.1"/>
    </source>
</evidence>